<dbReference type="PROSITE" id="PS51186">
    <property type="entry name" value="GNAT"/>
    <property type="match status" value="2"/>
</dbReference>
<reference evidence="4 5" key="1">
    <citation type="submission" date="2017-07" db="EMBL/GenBank/DDBJ databases">
        <title>Niveispirillum cyanobacteriorum sp. nov., isolated from cyanobacterial aggregates in a eutrophic lake.</title>
        <authorList>
            <person name="Cai H."/>
        </authorList>
    </citation>
    <scope>NUCLEOTIDE SEQUENCE [LARGE SCALE GENOMIC DNA]</scope>
    <source>
        <strain evidence="5">TH1-14</strain>
    </source>
</reference>
<accession>A0A255Z4E9</accession>
<comment type="caution">
    <text evidence="4">The sequence shown here is derived from an EMBL/GenBank/DDBJ whole genome shotgun (WGS) entry which is preliminary data.</text>
</comment>
<dbReference type="OrthoDB" id="9787920at2"/>
<name>A0A255Z4E9_9PROT</name>
<dbReference type="RefSeq" id="WP_094454684.1">
    <property type="nucleotide sequence ID" value="NZ_NOXU01000024.1"/>
</dbReference>
<dbReference type="Gene3D" id="3.40.630.30">
    <property type="match status" value="2"/>
</dbReference>
<dbReference type="PANTHER" id="PTHR43877:SF2">
    <property type="entry name" value="AMINOALKYLPHOSPHONATE N-ACETYLTRANSFERASE-RELATED"/>
    <property type="match status" value="1"/>
</dbReference>
<evidence type="ECO:0000313" key="5">
    <source>
        <dbReference type="Proteomes" id="UP000216998"/>
    </source>
</evidence>
<dbReference type="SUPFAM" id="SSF55729">
    <property type="entry name" value="Acyl-CoA N-acyltransferases (Nat)"/>
    <property type="match status" value="2"/>
</dbReference>
<keyword evidence="2" id="KW-0012">Acyltransferase</keyword>
<keyword evidence="1" id="KW-0808">Transferase</keyword>
<dbReference type="InterPro" id="IPR000182">
    <property type="entry name" value="GNAT_dom"/>
</dbReference>
<dbReference type="GO" id="GO:0016747">
    <property type="term" value="F:acyltransferase activity, transferring groups other than amino-acyl groups"/>
    <property type="evidence" value="ECO:0007669"/>
    <property type="project" value="InterPro"/>
</dbReference>
<keyword evidence="5" id="KW-1185">Reference proteome</keyword>
<dbReference type="Pfam" id="PF00583">
    <property type="entry name" value="Acetyltransf_1"/>
    <property type="match status" value="2"/>
</dbReference>
<dbReference type="CDD" id="cd04301">
    <property type="entry name" value="NAT_SF"/>
    <property type="match status" value="1"/>
</dbReference>
<dbReference type="EMBL" id="NOXU01000024">
    <property type="protein sequence ID" value="OYQ35794.1"/>
    <property type="molecule type" value="Genomic_DNA"/>
</dbReference>
<protein>
    <recommendedName>
        <fullName evidence="3">N-acetyltransferase domain-containing protein</fullName>
    </recommendedName>
</protein>
<sequence>MPDSLFRSLDLTLTHCHPADGAVMMWLHERALAAERAALGMDRRPLGLFIRDMDGVIQAGAVLWLYGPDAYIHVLWVDAPWRGKRLGAALLVAAENAAVAAGTNRLYLSTMGFQGADFYPRYGFESQGVFADFTRGHDRHYFSKTPLTASPSLPLPPGLFLHRAEAPDAADIAAVENGLDAHWYLTIPDPYTEITVQAVDGAGTRVAAGLAVLDGAYLTLVDLQTDPDWRGKGVGRQVLGELERLGAEAGCCWATVMPMSYQSPDFFVHLGYARRMRVENYLLGQGRDWLRRAIGDE</sequence>
<proteinExistence type="predicted"/>
<gene>
    <name evidence="4" type="ORF">CHU95_05825</name>
</gene>
<feature type="domain" description="N-acetyltransferase" evidence="3">
    <location>
        <begin position="11"/>
        <end position="148"/>
    </location>
</feature>
<dbReference type="PANTHER" id="PTHR43877">
    <property type="entry name" value="AMINOALKYLPHOSPHONATE N-ACETYLTRANSFERASE-RELATED-RELATED"/>
    <property type="match status" value="1"/>
</dbReference>
<dbReference type="InterPro" id="IPR016181">
    <property type="entry name" value="Acyl_CoA_acyltransferase"/>
</dbReference>
<evidence type="ECO:0000256" key="2">
    <source>
        <dbReference type="ARBA" id="ARBA00023315"/>
    </source>
</evidence>
<evidence type="ECO:0000259" key="3">
    <source>
        <dbReference type="PROSITE" id="PS51186"/>
    </source>
</evidence>
<organism evidence="4 5">
    <name type="scientific">Niveispirillum lacus</name>
    <dbReference type="NCBI Taxonomy" id="1981099"/>
    <lineage>
        <taxon>Bacteria</taxon>
        <taxon>Pseudomonadati</taxon>
        <taxon>Pseudomonadota</taxon>
        <taxon>Alphaproteobacteria</taxon>
        <taxon>Rhodospirillales</taxon>
        <taxon>Azospirillaceae</taxon>
        <taxon>Niveispirillum</taxon>
    </lineage>
</organism>
<dbReference type="AlphaFoldDB" id="A0A255Z4E9"/>
<feature type="domain" description="N-acetyltransferase" evidence="3">
    <location>
        <begin position="159"/>
        <end position="295"/>
    </location>
</feature>
<evidence type="ECO:0000313" key="4">
    <source>
        <dbReference type="EMBL" id="OYQ35794.1"/>
    </source>
</evidence>
<dbReference type="InterPro" id="IPR050832">
    <property type="entry name" value="Bact_Acetyltransf"/>
</dbReference>
<evidence type="ECO:0000256" key="1">
    <source>
        <dbReference type="ARBA" id="ARBA00022679"/>
    </source>
</evidence>
<dbReference type="Proteomes" id="UP000216998">
    <property type="component" value="Unassembled WGS sequence"/>
</dbReference>